<gene>
    <name evidence="16" type="ORF">WJX84_012306</name>
</gene>
<dbReference type="GO" id="GO:0005524">
    <property type="term" value="F:ATP binding"/>
    <property type="evidence" value="ECO:0007669"/>
    <property type="project" value="UniProtKB-KW"/>
</dbReference>
<dbReference type="PROSITE" id="PS50860">
    <property type="entry name" value="AA_TRNA_LIGASE_II_ALA"/>
    <property type="match status" value="1"/>
</dbReference>
<evidence type="ECO:0000256" key="4">
    <source>
        <dbReference type="ARBA" id="ARBA00013168"/>
    </source>
</evidence>
<dbReference type="PANTHER" id="PTHR11777:SF9">
    <property type="entry name" value="ALANINE--TRNA LIGASE, CYTOPLASMIC"/>
    <property type="match status" value="1"/>
</dbReference>
<evidence type="ECO:0000256" key="5">
    <source>
        <dbReference type="ARBA" id="ARBA00017959"/>
    </source>
</evidence>
<dbReference type="Pfam" id="PF01411">
    <property type="entry name" value="tRNA-synt_2c"/>
    <property type="match status" value="1"/>
</dbReference>
<dbReference type="CDD" id="cd00673">
    <property type="entry name" value="AlaRS_core"/>
    <property type="match status" value="1"/>
</dbReference>
<dbReference type="Gene3D" id="3.40.50.150">
    <property type="entry name" value="Vaccinia Virus protein VP39"/>
    <property type="match status" value="1"/>
</dbReference>
<feature type="non-terminal residue" evidence="16">
    <location>
        <position position="809"/>
    </location>
</feature>
<evidence type="ECO:0000256" key="13">
    <source>
        <dbReference type="ARBA" id="ARBA00022917"/>
    </source>
</evidence>
<dbReference type="GO" id="GO:0006419">
    <property type="term" value="P:alanyl-tRNA aminoacylation"/>
    <property type="evidence" value="ECO:0007669"/>
    <property type="project" value="InterPro"/>
</dbReference>
<keyword evidence="10" id="KW-0547">Nucleotide-binding</keyword>
<dbReference type="InterPro" id="IPR023033">
    <property type="entry name" value="Ala_tRNA_ligase_euk/bac"/>
</dbReference>
<dbReference type="InterPro" id="IPR050058">
    <property type="entry name" value="Ala-tRNA_ligase"/>
</dbReference>
<dbReference type="GO" id="GO:0008168">
    <property type="term" value="F:methyltransferase activity"/>
    <property type="evidence" value="ECO:0007669"/>
    <property type="project" value="UniProtKB-KW"/>
</dbReference>
<evidence type="ECO:0000313" key="17">
    <source>
        <dbReference type="Proteomes" id="UP001485043"/>
    </source>
</evidence>
<dbReference type="InterPro" id="IPR045864">
    <property type="entry name" value="aa-tRNA-synth_II/BPL/LPL"/>
</dbReference>
<proteinExistence type="inferred from homology"/>
<evidence type="ECO:0000313" key="16">
    <source>
        <dbReference type="EMBL" id="KAK9861923.1"/>
    </source>
</evidence>
<dbReference type="HAMAP" id="MF_00036_B">
    <property type="entry name" value="Ala_tRNA_synth_B"/>
    <property type="match status" value="1"/>
</dbReference>
<dbReference type="Gene3D" id="3.30.930.10">
    <property type="entry name" value="Bira Bifunctional Protein, Domain 2"/>
    <property type="match status" value="1"/>
</dbReference>
<evidence type="ECO:0000259" key="15">
    <source>
        <dbReference type="PROSITE" id="PS50860"/>
    </source>
</evidence>
<name>A0AAW1SXZ6_9CHLO</name>
<evidence type="ECO:0000256" key="14">
    <source>
        <dbReference type="ARBA" id="ARBA00023146"/>
    </source>
</evidence>
<accession>A0AAW1SXZ6</accession>
<dbReference type="NCBIfam" id="TIGR00344">
    <property type="entry name" value="alaS"/>
    <property type="match status" value="1"/>
</dbReference>
<dbReference type="InterPro" id="IPR007213">
    <property type="entry name" value="Ppm1/Ppm2/Tcmp"/>
</dbReference>
<evidence type="ECO:0000256" key="2">
    <source>
        <dbReference type="ARBA" id="ARBA00008138"/>
    </source>
</evidence>
<dbReference type="EMBL" id="JALJOV010000681">
    <property type="protein sequence ID" value="KAK9861923.1"/>
    <property type="molecule type" value="Genomic_DNA"/>
</dbReference>
<dbReference type="SUPFAM" id="SSF101353">
    <property type="entry name" value="Putative anticodon-binding domain of alanyl-tRNA synthetase (AlaRS)"/>
    <property type="match status" value="1"/>
</dbReference>
<feature type="domain" description="Alanyl-transfer RNA synthetases family profile" evidence="15">
    <location>
        <begin position="444"/>
        <end position="809"/>
    </location>
</feature>
<dbReference type="GO" id="GO:0005829">
    <property type="term" value="C:cytosol"/>
    <property type="evidence" value="ECO:0007669"/>
    <property type="project" value="TreeGrafter"/>
</dbReference>
<dbReference type="InterPro" id="IPR029063">
    <property type="entry name" value="SAM-dependent_MTases_sf"/>
</dbReference>
<dbReference type="NCBIfam" id="TIGR00027">
    <property type="entry name" value="mthyl_TIGR00027"/>
    <property type="match status" value="1"/>
</dbReference>
<sequence>MNVQTSQVLATVGTIAAVLVCKRLMGQNKPSRTGVDLGNLAGIVSFSARIMAAWRAIESEEENCLVCDPLARDMAGEVAMADTVPTANTQPWEYSPGTAAPERRRKLKIGAMAVRTAYLDREVMGHLSRQPAGAAQQVVNLGAGLDTRPWRLDLPEGVRWIDVDKQDVTLAKQAVLEGIRASRSPAGNRTATHTLKASTWTSVAADLADEDWTSALFKAGFDPQLPTLWILEGLIMYLSHAAVDRLLADLARLSGQGSLMALMLFRQTILDASKAQDTHKRTIPGSTSENEMYQKSPAFKQLLQSVGSSLSGAPDDPEQASLGQRIAAALPHIVAASEYLVQVAEGTGLEGAECATLLQDCKGHWRARAQFGFEVSDDLMSQGNLTLWTTAMPLAAQPWDRPLPGWTISERTFNAQPCNVSATSAAATATEAPPVAPAEAMRSMSGQEIREAFLKFYEERGHTRVASASLVPDDPTVLLTIAGMLPFKPIFLGQAPRQHARATSSQKCIRTNDIENVGVTARHHTFFEMLGNFSFGDYFKEQAIQMAWELSTKVFGLPQERIWVSVFEEDQEAFDLWEQKVGVSKDRIRRMGAADNFWAAGPTGPCGPCSELYFDFRPELGTRGADLEDDSRFIEFYNLVFMESNRGPDGALTPLARQNIDTGLGLERMAQILQSVPNNYETDLILPIMDAAARLAGTTYADADAAGKTALKVIGDHARAAVYLVSDGVLPSNVGRGYIVRRLIRRIVMKGRLLGIKDSFLQRVAEAAIDLAGPCDSNVPRSRSRIMAELGREEERFRTTLDSGEKVLE</sequence>
<dbReference type="GO" id="GO:0032259">
    <property type="term" value="P:methylation"/>
    <property type="evidence" value="ECO:0007669"/>
    <property type="project" value="UniProtKB-KW"/>
</dbReference>
<keyword evidence="12" id="KW-0694">RNA-binding</keyword>
<comment type="similarity">
    <text evidence="2">Belongs to the UPF0677 family.</text>
</comment>
<evidence type="ECO:0000256" key="6">
    <source>
        <dbReference type="ARBA" id="ARBA00022555"/>
    </source>
</evidence>
<dbReference type="Pfam" id="PF04072">
    <property type="entry name" value="LCM"/>
    <property type="match status" value="1"/>
</dbReference>
<dbReference type="InterPro" id="IPR018162">
    <property type="entry name" value="Ala-tRNA-ligase_IIc_anticod-bd"/>
</dbReference>
<organism evidence="16 17">
    <name type="scientific">Apatococcus fuscideae</name>
    <dbReference type="NCBI Taxonomy" id="2026836"/>
    <lineage>
        <taxon>Eukaryota</taxon>
        <taxon>Viridiplantae</taxon>
        <taxon>Chlorophyta</taxon>
        <taxon>core chlorophytes</taxon>
        <taxon>Trebouxiophyceae</taxon>
        <taxon>Chlorellales</taxon>
        <taxon>Chlorellaceae</taxon>
        <taxon>Apatococcus</taxon>
    </lineage>
</organism>
<keyword evidence="14" id="KW-0030">Aminoacyl-tRNA synthetase</keyword>
<dbReference type="GO" id="GO:0000049">
    <property type="term" value="F:tRNA binding"/>
    <property type="evidence" value="ECO:0007669"/>
    <property type="project" value="UniProtKB-KW"/>
</dbReference>
<dbReference type="EC" id="6.1.1.7" evidence="4"/>
<keyword evidence="17" id="KW-1185">Reference proteome</keyword>
<dbReference type="InterPro" id="IPR018164">
    <property type="entry name" value="Ala-tRNA-synth_IIc_N"/>
</dbReference>
<keyword evidence="9" id="KW-0808">Transferase</keyword>
<dbReference type="FunFam" id="3.30.930.10:FF:000004">
    <property type="entry name" value="Alanine--tRNA ligase"/>
    <property type="match status" value="1"/>
</dbReference>
<keyword evidence="13" id="KW-0648">Protein biosynthesis</keyword>
<comment type="caution">
    <text evidence="16">The sequence shown here is derived from an EMBL/GenBank/DDBJ whole genome shotgun (WGS) entry which is preliminary data.</text>
</comment>
<dbReference type="InterPro" id="IPR002318">
    <property type="entry name" value="Ala-tRNA-lgiase_IIc"/>
</dbReference>
<dbReference type="Proteomes" id="UP001485043">
    <property type="component" value="Unassembled WGS sequence"/>
</dbReference>
<keyword evidence="7" id="KW-0436">Ligase</keyword>
<evidence type="ECO:0000256" key="3">
    <source>
        <dbReference type="ARBA" id="ARBA00008226"/>
    </source>
</evidence>
<evidence type="ECO:0000256" key="7">
    <source>
        <dbReference type="ARBA" id="ARBA00022598"/>
    </source>
</evidence>
<evidence type="ECO:0000256" key="8">
    <source>
        <dbReference type="ARBA" id="ARBA00022603"/>
    </source>
</evidence>
<dbReference type="PRINTS" id="PR00980">
    <property type="entry name" value="TRNASYNTHALA"/>
</dbReference>
<dbReference type="InterPro" id="IPR011610">
    <property type="entry name" value="SAM_mthyl_Trfase_ML2640-like"/>
</dbReference>
<dbReference type="SUPFAM" id="SSF55681">
    <property type="entry name" value="Class II aaRS and biotin synthetases"/>
    <property type="match status" value="1"/>
</dbReference>
<evidence type="ECO:0000256" key="9">
    <source>
        <dbReference type="ARBA" id="ARBA00022679"/>
    </source>
</evidence>
<dbReference type="GO" id="GO:0004813">
    <property type="term" value="F:alanine-tRNA ligase activity"/>
    <property type="evidence" value="ECO:0007669"/>
    <property type="project" value="UniProtKB-EC"/>
</dbReference>
<reference evidence="16 17" key="1">
    <citation type="journal article" date="2024" name="Nat. Commun.">
        <title>Phylogenomics reveals the evolutionary origins of lichenization in chlorophyte algae.</title>
        <authorList>
            <person name="Puginier C."/>
            <person name="Libourel C."/>
            <person name="Otte J."/>
            <person name="Skaloud P."/>
            <person name="Haon M."/>
            <person name="Grisel S."/>
            <person name="Petersen M."/>
            <person name="Berrin J.G."/>
            <person name="Delaux P.M."/>
            <person name="Dal Grande F."/>
            <person name="Keller J."/>
        </authorList>
    </citation>
    <scope>NUCLEOTIDE SEQUENCE [LARGE SCALE GENOMIC DNA]</scope>
    <source>
        <strain evidence="16 17">SAG 2523</strain>
    </source>
</reference>
<keyword evidence="8" id="KW-0489">Methyltransferase</keyword>
<evidence type="ECO:0000256" key="1">
    <source>
        <dbReference type="ARBA" id="ARBA00001947"/>
    </source>
</evidence>
<comment type="cofactor">
    <cofactor evidence="1">
        <name>Zn(2+)</name>
        <dbReference type="ChEBI" id="CHEBI:29105"/>
    </cofactor>
</comment>
<evidence type="ECO:0000256" key="10">
    <source>
        <dbReference type="ARBA" id="ARBA00022741"/>
    </source>
</evidence>
<keyword evidence="6" id="KW-0820">tRNA-binding</keyword>
<dbReference type="GO" id="GO:0002161">
    <property type="term" value="F:aminoacyl-tRNA deacylase activity"/>
    <property type="evidence" value="ECO:0007669"/>
    <property type="project" value="TreeGrafter"/>
</dbReference>
<keyword evidence="11" id="KW-0067">ATP-binding</keyword>
<comment type="similarity">
    <text evidence="3">Belongs to the class-II aminoacyl-tRNA synthetase family.</text>
</comment>
<evidence type="ECO:0000256" key="11">
    <source>
        <dbReference type="ARBA" id="ARBA00022840"/>
    </source>
</evidence>
<dbReference type="InterPro" id="IPR018165">
    <property type="entry name" value="Ala-tRNA-synth_IIc_core"/>
</dbReference>
<dbReference type="AlphaFoldDB" id="A0AAW1SXZ6"/>
<protein>
    <recommendedName>
        <fullName evidence="5">Alanine--tRNA ligase</fullName>
        <ecNumber evidence="4">6.1.1.7</ecNumber>
    </recommendedName>
</protein>
<evidence type="ECO:0000256" key="12">
    <source>
        <dbReference type="ARBA" id="ARBA00022884"/>
    </source>
</evidence>
<dbReference type="SUPFAM" id="SSF53335">
    <property type="entry name" value="S-adenosyl-L-methionine-dependent methyltransferases"/>
    <property type="match status" value="1"/>
</dbReference>
<dbReference type="PANTHER" id="PTHR11777">
    <property type="entry name" value="ALANYL-TRNA SYNTHETASE"/>
    <property type="match status" value="1"/>
</dbReference>